<evidence type="ECO:0000259" key="13">
    <source>
        <dbReference type="PROSITE" id="PS50035"/>
    </source>
</evidence>
<comment type="catalytic activity">
    <reaction evidence="12">
        <text>2 a 1,2-diacyl-sn-glycero-3-phospho-(1'-sn-glycerol) = a cardiolipin + glycerol</text>
        <dbReference type="Rhea" id="RHEA:31451"/>
        <dbReference type="ChEBI" id="CHEBI:17754"/>
        <dbReference type="ChEBI" id="CHEBI:62237"/>
        <dbReference type="ChEBI" id="CHEBI:64716"/>
    </reaction>
</comment>
<dbReference type="EMBL" id="CP071060">
    <property type="protein sequence ID" value="QSI75643.1"/>
    <property type="molecule type" value="Genomic_DNA"/>
</dbReference>
<dbReference type="CDD" id="cd09152">
    <property type="entry name" value="PLDc_EcCLS_like_1"/>
    <property type="match status" value="1"/>
</dbReference>
<dbReference type="SUPFAM" id="SSF56024">
    <property type="entry name" value="Phospholipase D/nuclease"/>
    <property type="match status" value="2"/>
</dbReference>
<dbReference type="CDD" id="cd09158">
    <property type="entry name" value="PLDc_EcCLS_like_2"/>
    <property type="match status" value="1"/>
</dbReference>
<evidence type="ECO:0000313" key="15">
    <source>
        <dbReference type="Proteomes" id="UP000663570"/>
    </source>
</evidence>
<keyword evidence="6" id="KW-0677">Repeat</keyword>
<evidence type="ECO:0000256" key="10">
    <source>
        <dbReference type="ARBA" id="ARBA00023209"/>
    </source>
</evidence>
<dbReference type="Gene3D" id="3.30.870.10">
    <property type="entry name" value="Endonuclease Chain A"/>
    <property type="match status" value="2"/>
</dbReference>
<evidence type="ECO:0000256" key="3">
    <source>
        <dbReference type="ARBA" id="ARBA00022516"/>
    </source>
</evidence>
<dbReference type="Pfam" id="PF13091">
    <property type="entry name" value="PLDc_2"/>
    <property type="match status" value="2"/>
</dbReference>
<comment type="function">
    <text evidence="12">Catalyzes the reversible phosphatidyl group transfer from one phosphatidylglycerol molecule to another to form cardiolipin (CL) (diphosphatidylglycerol) and glycerol.</text>
</comment>
<feature type="active site" evidence="12">
    <location>
        <position position="222"/>
    </location>
</feature>
<evidence type="ECO:0000256" key="1">
    <source>
        <dbReference type="ARBA" id="ARBA00004651"/>
    </source>
</evidence>
<protein>
    <recommendedName>
        <fullName evidence="12">Cardiolipin synthase A</fullName>
        <shortName evidence="12">CL synthase</shortName>
        <ecNumber evidence="12">2.7.8.-</ecNumber>
    </recommendedName>
</protein>
<feature type="active site" evidence="12">
    <location>
        <position position="405"/>
    </location>
</feature>
<evidence type="ECO:0000256" key="8">
    <source>
        <dbReference type="ARBA" id="ARBA00023098"/>
    </source>
</evidence>
<dbReference type="PANTHER" id="PTHR21248">
    <property type="entry name" value="CARDIOLIPIN SYNTHASE"/>
    <property type="match status" value="1"/>
</dbReference>
<evidence type="ECO:0000256" key="5">
    <source>
        <dbReference type="ARBA" id="ARBA00022692"/>
    </source>
</evidence>
<dbReference type="InterPro" id="IPR027379">
    <property type="entry name" value="CLS_N"/>
</dbReference>
<feature type="active site" evidence="12">
    <location>
        <position position="224"/>
    </location>
</feature>
<comment type="caution">
    <text evidence="12">Lacks conserved residue(s) required for the propagation of feature annotation.</text>
</comment>
<dbReference type="Proteomes" id="UP000663570">
    <property type="component" value="Chromosome"/>
</dbReference>
<accession>A0ABX7M4E4</accession>
<dbReference type="HAMAP" id="MF_00190">
    <property type="entry name" value="Cardiolipin_synth_ClsA"/>
    <property type="match status" value="1"/>
</dbReference>
<feature type="active site" evidence="12">
    <location>
        <position position="410"/>
    </location>
</feature>
<keyword evidence="7 12" id="KW-1133">Transmembrane helix</keyword>
<feature type="transmembrane region" description="Helical" evidence="12">
    <location>
        <begin position="39"/>
        <end position="57"/>
    </location>
</feature>
<comment type="subcellular location">
    <subcellularLocation>
        <location evidence="1 12">Cell membrane</location>
        <topology evidence="1 12">Multi-pass membrane protein</topology>
    </subcellularLocation>
</comment>
<feature type="active site" evidence="12">
    <location>
        <position position="229"/>
    </location>
</feature>
<dbReference type="PROSITE" id="PS50035">
    <property type="entry name" value="PLD"/>
    <property type="match status" value="2"/>
</dbReference>
<gene>
    <name evidence="14" type="primary">cls</name>
    <name evidence="12" type="synonym">clsA</name>
    <name evidence="14" type="ORF">JY500_14215</name>
</gene>
<dbReference type="PANTHER" id="PTHR21248:SF22">
    <property type="entry name" value="PHOSPHOLIPASE D"/>
    <property type="match status" value="1"/>
</dbReference>
<dbReference type="InterPro" id="IPR022924">
    <property type="entry name" value="Cardiolipin_synthase"/>
</dbReference>
<keyword evidence="10 12" id="KW-0594">Phospholipid biosynthesis</keyword>
<evidence type="ECO:0000256" key="2">
    <source>
        <dbReference type="ARBA" id="ARBA00022475"/>
    </source>
</evidence>
<proteinExistence type="inferred from homology"/>
<dbReference type="SMART" id="SM00155">
    <property type="entry name" value="PLDc"/>
    <property type="match status" value="2"/>
</dbReference>
<dbReference type="InterPro" id="IPR001736">
    <property type="entry name" value="PLipase_D/transphosphatidylase"/>
</dbReference>
<keyword evidence="8 12" id="KW-0443">Lipid metabolism</keyword>
<sequence length="485" mass="52519">MTLSAHLGSLAAAAHIAITAAFAVRALMQRHPPSTTLAWLLLILGVPYFGAVMYLLIGERQLGRRRGSHARALMPVLEDWVRQLPPGMLSPHDNGDRWFSIRRTAQGAAGLPSTIGNRLELRSDSSAILRAIAGDINAARHTVLMEFYIWHPGGDADLVAEALINAAARGVTCRVLLDAVGSAAFFRSPWPARLRGAGVTVVETLSVGLLRAAFVRFDLRLHRKIVVIDGTMGWTGSLNLVDPGCFKQDAGVGKWVDAMARIEGPVVEMLAGIVLWDWCIETGDAIASVAPGLANAVGTRFDDGAEVQVLPSGPGFEGEGAQRLFLATLYGARDEIVLTTPYFVPDEPLFLALEAAALRGVRVTVIVPARIDSILVRHASRWFFEPLLAAGVRILQFHGGLLHTKSVTVDGSLSLFGTTNLDIRSFRLNFEVTLVVYDPHFTQALRALQAEYESGSRGVDPERWARRSTRARLAENAAHLASPLL</sequence>
<dbReference type="RefSeq" id="WP_206253419.1">
    <property type="nucleotide sequence ID" value="NZ_CP071060.1"/>
</dbReference>
<keyword evidence="11 12" id="KW-1208">Phospholipid metabolism</keyword>
<reference evidence="14 15" key="1">
    <citation type="submission" date="2021-02" db="EMBL/GenBank/DDBJ databases">
        <title>Niveibacterium changnyeongensis HC41.</title>
        <authorList>
            <person name="Kang M."/>
        </authorList>
    </citation>
    <scope>NUCLEOTIDE SEQUENCE [LARGE SCALE GENOMIC DNA]</scope>
    <source>
        <strain evidence="14 15">HC41</strain>
    </source>
</reference>
<keyword evidence="5 12" id="KW-0812">Transmembrane</keyword>
<feature type="domain" description="PLD phosphodiesterase" evidence="13">
    <location>
        <begin position="398"/>
        <end position="425"/>
    </location>
</feature>
<feature type="active site" evidence="12">
    <location>
        <position position="403"/>
    </location>
</feature>
<keyword evidence="15" id="KW-1185">Reference proteome</keyword>
<evidence type="ECO:0000256" key="9">
    <source>
        <dbReference type="ARBA" id="ARBA00023136"/>
    </source>
</evidence>
<dbReference type="EC" id="2.7.8.-" evidence="12"/>
<dbReference type="NCBIfam" id="TIGR04265">
    <property type="entry name" value="bac_cardiolipin"/>
    <property type="match status" value="1"/>
</dbReference>
<keyword evidence="3 12" id="KW-0444">Lipid biosynthesis</keyword>
<evidence type="ECO:0000256" key="6">
    <source>
        <dbReference type="ARBA" id="ARBA00022737"/>
    </source>
</evidence>
<organism evidence="14 15">
    <name type="scientific">Niveibacterium microcysteis</name>
    <dbReference type="NCBI Taxonomy" id="2811415"/>
    <lineage>
        <taxon>Bacteria</taxon>
        <taxon>Pseudomonadati</taxon>
        <taxon>Pseudomonadota</taxon>
        <taxon>Betaproteobacteria</taxon>
        <taxon>Rhodocyclales</taxon>
        <taxon>Rhodocyclaceae</taxon>
        <taxon>Niveibacterium</taxon>
    </lineage>
</organism>
<evidence type="ECO:0000256" key="4">
    <source>
        <dbReference type="ARBA" id="ARBA00022679"/>
    </source>
</evidence>
<keyword evidence="9 12" id="KW-0472">Membrane</keyword>
<comment type="similarity">
    <text evidence="12">Belongs to the phospholipase D family. Cardiolipin synthase subfamily. ClsA sub-subfamily.</text>
</comment>
<evidence type="ECO:0000256" key="11">
    <source>
        <dbReference type="ARBA" id="ARBA00023264"/>
    </source>
</evidence>
<feature type="domain" description="PLD phosphodiesterase" evidence="13">
    <location>
        <begin position="217"/>
        <end position="244"/>
    </location>
</feature>
<keyword evidence="2 12" id="KW-1003">Cell membrane</keyword>
<dbReference type="InterPro" id="IPR025202">
    <property type="entry name" value="PLD-like_dom"/>
</dbReference>
<evidence type="ECO:0000256" key="12">
    <source>
        <dbReference type="HAMAP-Rule" id="MF_00190"/>
    </source>
</evidence>
<evidence type="ECO:0000256" key="7">
    <source>
        <dbReference type="ARBA" id="ARBA00022989"/>
    </source>
</evidence>
<name>A0ABX7M4E4_9RHOO</name>
<evidence type="ECO:0000313" key="14">
    <source>
        <dbReference type="EMBL" id="QSI75643.1"/>
    </source>
</evidence>
<dbReference type="InterPro" id="IPR030840">
    <property type="entry name" value="CL_synthase_A"/>
</dbReference>
<keyword evidence="4 12" id="KW-0808">Transferase</keyword>
<dbReference type="Pfam" id="PF13396">
    <property type="entry name" value="PLDc_N"/>
    <property type="match status" value="1"/>
</dbReference>